<comment type="similarity">
    <text evidence="1">Belongs to the glycosyl hydrolase 25 family.</text>
</comment>
<accession>A0A926IHQ7</accession>
<dbReference type="GO" id="GO:0003796">
    <property type="term" value="F:lysozyme activity"/>
    <property type="evidence" value="ECO:0007669"/>
    <property type="project" value="InterPro"/>
</dbReference>
<sequence>MGKKLSVKFVCALLCAAILTGALAMPAAAQDGQISTDLLEEVAEDYEVNEDFLELISRYYWLKESTFLDCAVKYKLPAQYVQRFVEDYFVFKKGDDFEYIPVDHSLPKNSYDWSLLVRGDEDHEVWYEQNGVPLARKGIDVSEFQGDINWEKVKAQGIDFAFIRLGYRGYSTGKINLDKKFKKNMENAINAGIQVGVYFYSQAITTKEAVEEAQFVLDYLDGYDIAYPVVFDIEGAPSASARTNKLTPQKASNIAIAFCDEIQQAGYETMVYSYTKYFVEKMDLSLLTQYNTWLAQYYEQPFFPYEFDIWQYTSAGKVNGIKGHVDMNLHFID</sequence>
<dbReference type="PANTHER" id="PTHR34135">
    <property type="entry name" value="LYSOZYME"/>
    <property type="match status" value="1"/>
</dbReference>
<organism evidence="3 4">
    <name type="scientific">Youxingia wuxianensis</name>
    <dbReference type="NCBI Taxonomy" id="2763678"/>
    <lineage>
        <taxon>Bacteria</taxon>
        <taxon>Bacillati</taxon>
        <taxon>Bacillota</taxon>
        <taxon>Clostridia</taxon>
        <taxon>Eubacteriales</taxon>
        <taxon>Oscillospiraceae</taxon>
        <taxon>Youxingia</taxon>
    </lineage>
</organism>
<keyword evidence="2" id="KW-0732">Signal</keyword>
<dbReference type="PANTHER" id="PTHR34135:SF2">
    <property type="entry name" value="LYSOZYME"/>
    <property type="match status" value="1"/>
</dbReference>
<proteinExistence type="inferred from homology"/>
<feature type="signal peptide" evidence="2">
    <location>
        <begin position="1"/>
        <end position="29"/>
    </location>
</feature>
<dbReference type="GO" id="GO:0016052">
    <property type="term" value="P:carbohydrate catabolic process"/>
    <property type="evidence" value="ECO:0007669"/>
    <property type="project" value="TreeGrafter"/>
</dbReference>
<comment type="caution">
    <text evidence="3">The sequence shown here is derived from an EMBL/GenBank/DDBJ whole genome shotgun (WGS) entry which is preliminary data.</text>
</comment>
<dbReference type="EMBL" id="JACRTD010000004">
    <property type="protein sequence ID" value="MBC8585375.1"/>
    <property type="molecule type" value="Genomic_DNA"/>
</dbReference>
<name>A0A926IHQ7_9FIRM</name>
<evidence type="ECO:0000313" key="4">
    <source>
        <dbReference type="Proteomes" id="UP000623678"/>
    </source>
</evidence>
<dbReference type="Gene3D" id="3.20.20.80">
    <property type="entry name" value="Glycosidases"/>
    <property type="match status" value="1"/>
</dbReference>
<dbReference type="GO" id="GO:0016998">
    <property type="term" value="P:cell wall macromolecule catabolic process"/>
    <property type="evidence" value="ECO:0007669"/>
    <property type="project" value="InterPro"/>
</dbReference>
<feature type="chain" id="PRO_5037733313" evidence="2">
    <location>
        <begin position="30"/>
        <end position="333"/>
    </location>
</feature>
<dbReference type="Pfam" id="PF01183">
    <property type="entry name" value="Glyco_hydro_25"/>
    <property type="match status" value="1"/>
</dbReference>
<dbReference type="SUPFAM" id="SSF51445">
    <property type="entry name" value="(Trans)glycosidases"/>
    <property type="match status" value="1"/>
</dbReference>
<dbReference type="Proteomes" id="UP000623678">
    <property type="component" value="Unassembled WGS sequence"/>
</dbReference>
<dbReference type="PROSITE" id="PS51904">
    <property type="entry name" value="GLYCOSYL_HYDROL_F25_2"/>
    <property type="match status" value="1"/>
</dbReference>
<dbReference type="AlphaFoldDB" id="A0A926IHQ7"/>
<reference evidence="3" key="1">
    <citation type="submission" date="2020-08" db="EMBL/GenBank/DDBJ databases">
        <title>Genome public.</title>
        <authorList>
            <person name="Liu C."/>
            <person name="Sun Q."/>
        </authorList>
    </citation>
    <scope>NUCLEOTIDE SEQUENCE</scope>
    <source>
        <strain evidence="3">NSJ-64</strain>
    </source>
</reference>
<gene>
    <name evidence="3" type="ORF">H8705_07245</name>
</gene>
<protein>
    <submittedName>
        <fullName evidence="3">Lysozyme</fullName>
    </submittedName>
</protein>
<dbReference type="RefSeq" id="WP_262395156.1">
    <property type="nucleotide sequence ID" value="NZ_JACRTD010000004.1"/>
</dbReference>
<dbReference type="InterPro" id="IPR002053">
    <property type="entry name" value="Glyco_hydro_25"/>
</dbReference>
<dbReference type="GO" id="GO:0009253">
    <property type="term" value="P:peptidoglycan catabolic process"/>
    <property type="evidence" value="ECO:0007669"/>
    <property type="project" value="InterPro"/>
</dbReference>
<keyword evidence="4" id="KW-1185">Reference proteome</keyword>
<dbReference type="CDD" id="cd06414">
    <property type="entry name" value="GH25_LytC-like"/>
    <property type="match status" value="1"/>
</dbReference>
<dbReference type="InterPro" id="IPR017853">
    <property type="entry name" value="GH"/>
</dbReference>
<evidence type="ECO:0000256" key="2">
    <source>
        <dbReference type="SAM" id="SignalP"/>
    </source>
</evidence>
<evidence type="ECO:0000256" key="1">
    <source>
        <dbReference type="ARBA" id="ARBA00010646"/>
    </source>
</evidence>
<evidence type="ECO:0000313" key="3">
    <source>
        <dbReference type="EMBL" id="MBC8585375.1"/>
    </source>
</evidence>